<evidence type="ECO:0000256" key="4">
    <source>
        <dbReference type="ARBA" id="ARBA00022695"/>
    </source>
</evidence>
<dbReference type="OMA" id="INSANCC"/>
<reference evidence="10" key="1">
    <citation type="submission" date="2019-08" db="EMBL/GenBank/DDBJ databases">
        <authorList>
            <person name="Busch A."/>
        </authorList>
    </citation>
    <scope>NUCLEOTIDE SEQUENCE</scope>
    <source>
        <strain evidence="10">15T0085</strain>
        <strain evidence="9">17T1429</strain>
    </source>
</reference>
<evidence type="ECO:0000313" key="10">
    <source>
        <dbReference type="EMBL" id="NDS68865.1"/>
    </source>
</evidence>
<protein>
    <recommendedName>
        <fullName evidence="2">DNA polymerase III subunit delta'</fullName>
        <ecNumber evidence="1">2.7.7.7</ecNumber>
    </recommendedName>
</protein>
<dbReference type="RefSeq" id="WP_003016993.1">
    <property type="nucleotide sequence ID" value="NZ_AP023459.1"/>
</dbReference>
<dbReference type="PANTHER" id="PTHR11669">
    <property type="entry name" value="REPLICATION FACTOR C / DNA POLYMERASE III GAMMA-TAU SUBUNIT"/>
    <property type="match status" value="1"/>
</dbReference>
<dbReference type="KEGG" id="ftc:DA46_1143"/>
<dbReference type="EMBL" id="JAAGJP010000055">
    <property type="protein sequence ID" value="NDS68865.1"/>
    <property type="molecule type" value="Genomic_DNA"/>
</dbReference>
<dbReference type="Pfam" id="PF09115">
    <property type="entry name" value="DNApol3-delta_C"/>
    <property type="match status" value="1"/>
</dbReference>
<gene>
    <name evidence="10" type="ORF">FWI86_07590</name>
    <name evidence="9" type="ORF">FWJ04_06945</name>
</gene>
<dbReference type="GO" id="GO:0009360">
    <property type="term" value="C:DNA polymerase III complex"/>
    <property type="evidence" value="ECO:0007669"/>
    <property type="project" value="InterPro"/>
</dbReference>
<evidence type="ECO:0000256" key="6">
    <source>
        <dbReference type="ARBA" id="ARBA00022932"/>
    </source>
</evidence>
<dbReference type="InterPro" id="IPR050238">
    <property type="entry name" value="DNA_Rep/Repair_Clamp_Loader"/>
</dbReference>
<dbReference type="SUPFAM" id="SSF52540">
    <property type="entry name" value="P-loop containing nucleoside triphosphate hydrolases"/>
    <property type="match status" value="1"/>
</dbReference>
<dbReference type="Gene3D" id="3.40.50.300">
    <property type="entry name" value="P-loop containing nucleotide triphosphate hydrolases"/>
    <property type="match status" value="1"/>
</dbReference>
<accession>A0A0B3WL33</accession>
<dbReference type="GO" id="GO:0006261">
    <property type="term" value="P:DNA-templated DNA replication"/>
    <property type="evidence" value="ECO:0007669"/>
    <property type="project" value="TreeGrafter"/>
</dbReference>
<dbReference type="EMBL" id="JAAGKH010000054">
    <property type="protein sequence ID" value="NDR89351.1"/>
    <property type="molecule type" value="Genomic_DNA"/>
</dbReference>
<comment type="caution">
    <text evidence="10">The sequence shown here is derived from an EMBL/GenBank/DDBJ whole genome shotgun (WGS) entry which is preliminary data.</text>
</comment>
<feature type="domain" description="DNA polymerase III delta subunit C-terminal" evidence="8">
    <location>
        <begin position="191"/>
        <end position="301"/>
    </location>
</feature>
<evidence type="ECO:0000256" key="3">
    <source>
        <dbReference type="ARBA" id="ARBA00022679"/>
    </source>
</evidence>
<evidence type="ECO:0000256" key="1">
    <source>
        <dbReference type="ARBA" id="ARBA00012417"/>
    </source>
</evidence>
<dbReference type="InterPro" id="IPR008921">
    <property type="entry name" value="DNA_pol3_clamp-load_cplx_C"/>
</dbReference>
<proteinExistence type="predicted"/>
<reference evidence="10" key="2">
    <citation type="submission" date="2020-02" db="EMBL/GenBank/DDBJ databases">
        <title>Using affinity propagation clustering for identifying bacterial clades and subclades with whole-genome sequences of Francisella tularensis.</title>
        <authorList>
            <person name="Homeier-Bachmann T."/>
            <person name="Abdel-Glil M.Y."/>
            <person name="Hackbart A."/>
            <person name="Hotzel H."/>
            <person name="Tomaso H."/>
        </authorList>
    </citation>
    <scope>NUCLEOTIDE SEQUENCE</scope>
    <source>
        <strain evidence="10">15T0085</strain>
        <strain evidence="9">17T1429</strain>
    </source>
</reference>
<dbReference type="EC" id="2.7.7.7" evidence="1"/>
<evidence type="ECO:0000313" key="9">
    <source>
        <dbReference type="EMBL" id="NDR89351.1"/>
    </source>
</evidence>
<dbReference type="KEGG" id="ftz:CH68_1736"/>
<dbReference type="InterPro" id="IPR015199">
    <property type="entry name" value="DNA_pol_III_delta_C"/>
</dbReference>
<keyword evidence="3" id="KW-0808">Transferase</keyword>
<evidence type="ECO:0000256" key="5">
    <source>
        <dbReference type="ARBA" id="ARBA00022705"/>
    </source>
</evidence>
<dbReference type="Pfam" id="PF13177">
    <property type="entry name" value="DNA_pol3_delta2"/>
    <property type="match status" value="1"/>
</dbReference>
<evidence type="ECO:0000259" key="8">
    <source>
        <dbReference type="Pfam" id="PF09115"/>
    </source>
</evidence>
<dbReference type="eggNOG" id="COG0470">
    <property type="taxonomic scope" value="Bacteria"/>
</dbReference>
<evidence type="ECO:0000256" key="7">
    <source>
        <dbReference type="ARBA" id="ARBA00049244"/>
    </source>
</evidence>
<dbReference type="AlphaFoldDB" id="A0A0B3WL33"/>
<dbReference type="GO" id="GO:0003677">
    <property type="term" value="F:DNA binding"/>
    <property type="evidence" value="ECO:0007669"/>
    <property type="project" value="InterPro"/>
</dbReference>
<keyword evidence="5" id="KW-0235">DNA replication</keyword>
<comment type="catalytic activity">
    <reaction evidence="7">
        <text>DNA(n) + a 2'-deoxyribonucleoside 5'-triphosphate = DNA(n+1) + diphosphate</text>
        <dbReference type="Rhea" id="RHEA:22508"/>
        <dbReference type="Rhea" id="RHEA-COMP:17339"/>
        <dbReference type="Rhea" id="RHEA-COMP:17340"/>
        <dbReference type="ChEBI" id="CHEBI:33019"/>
        <dbReference type="ChEBI" id="CHEBI:61560"/>
        <dbReference type="ChEBI" id="CHEBI:173112"/>
        <dbReference type="EC" id="2.7.7.7"/>
    </reaction>
</comment>
<organism evidence="10">
    <name type="scientific">Francisella tularensis subsp. holarctica</name>
    <dbReference type="NCBI Taxonomy" id="119857"/>
    <lineage>
        <taxon>Bacteria</taxon>
        <taxon>Pseudomonadati</taxon>
        <taxon>Pseudomonadota</taxon>
        <taxon>Gammaproteobacteria</taxon>
        <taxon>Thiotrichales</taxon>
        <taxon>Francisellaceae</taxon>
        <taxon>Francisella</taxon>
    </lineage>
</organism>
<dbReference type="SUPFAM" id="SSF48019">
    <property type="entry name" value="post-AAA+ oligomerization domain-like"/>
    <property type="match status" value="1"/>
</dbReference>
<dbReference type="InterPro" id="IPR027417">
    <property type="entry name" value="P-loop_NTPase"/>
</dbReference>
<dbReference type="PANTHER" id="PTHR11669:SF8">
    <property type="entry name" value="DNA POLYMERASE III SUBUNIT DELTA"/>
    <property type="match status" value="1"/>
</dbReference>
<evidence type="ECO:0000256" key="2">
    <source>
        <dbReference type="ARBA" id="ARBA00014363"/>
    </source>
</evidence>
<sequence length="303" mass="35269">MLSLTTHQQLIDNFLEQKAKQTLRHAFIFRVEDAVLLDSFINSLCQLLLGEKILSYDDSPYINIAAIENDEIKVAEIKKIIKNCELTAHNNLAKIIIIQGLDLLNESAANALLKTLEEPTQNTFFLMFTRNYSDVLATVKSRSLVYDIKFTQKDKYNYLSYTFDMSKDAIEKSLQMTRNDINIIAKIKLEQHFWQLRNNLMKVLANQVNLNVFLKEANPHFKDTLYWLTSMIIDVYCYKLDEQNQGIANYDKLAIIKYLAAKFDADCIYKLYSKALEAQSYFVKFKNVDKELILENLILEIIK</sequence>
<dbReference type="Gene3D" id="1.20.272.10">
    <property type="match status" value="1"/>
</dbReference>
<keyword evidence="4" id="KW-0548">Nucleotidyltransferase</keyword>
<dbReference type="GO" id="GO:0003887">
    <property type="term" value="F:DNA-directed DNA polymerase activity"/>
    <property type="evidence" value="ECO:0007669"/>
    <property type="project" value="UniProtKB-KW"/>
</dbReference>
<name>A0A0B3WL33_FRATU</name>
<dbReference type="KEGG" id="ftv:CH67_2005"/>
<dbReference type="HOGENOM" id="CLU_920562_0_0_6"/>
<keyword evidence="6" id="KW-0239">DNA-directed DNA polymerase</keyword>